<evidence type="ECO:0000256" key="3">
    <source>
        <dbReference type="ARBA" id="ARBA00022692"/>
    </source>
</evidence>
<keyword evidence="2" id="KW-0813">Transport</keyword>
<dbReference type="InterPro" id="IPR027417">
    <property type="entry name" value="P-loop_NTPase"/>
</dbReference>
<feature type="transmembrane region" description="Helical" evidence="9">
    <location>
        <begin position="593"/>
        <end position="615"/>
    </location>
</feature>
<evidence type="ECO:0000256" key="5">
    <source>
        <dbReference type="ARBA" id="ARBA00022840"/>
    </source>
</evidence>
<reference evidence="11 12" key="1">
    <citation type="journal article" date="2020" name="Nat. Food">
        <title>A phased Vanilla planifolia genome enables genetic improvement of flavour and production.</title>
        <authorList>
            <person name="Hasing T."/>
            <person name="Tang H."/>
            <person name="Brym M."/>
            <person name="Khazi F."/>
            <person name="Huang T."/>
            <person name="Chambers A.H."/>
        </authorList>
    </citation>
    <scope>NUCLEOTIDE SEQUENCE [LARGE SCALE GENOMIC DNA]</scope>
    <source>
        <tissue evidence="11">Leaf</tissue>
    </source>
</reference>
<dbReference type="PANTHER" id="PTHR48041">
    <property type="entry name" value="ABC TRANSPORTER G FAMILY MEMBER 28"/>
    <property type="match status" value="1"/>
</dbReference>
<evidence type="ECO:0000256" key="8">
    <source>
        <dbReference type="SAM" id="MobiDB-lite"/>
    </source>
</evidence>
<dbReference type="InterPro" id="IPR013525">
    <property type="entry name" value="ABC2_TM"/>
</dbReference>
<proteinExistence type="predicted"/>
<feature type="transmembrane region" description="Helical" evidence="9">
    <location>
        <begin position="438"/>
        <end position="464"/>
    </location>
</feature>
<feature type="transmembrane region" description="Helical" evidence="9">
    <location>
        <begin position="501"/>
        <end position="523"/>
    </location>
</feature>
<protein>
    <recommendedName>
        <fullName evidence="10">ABC transporter domain-containing protein</fullName>
    </recommendedName>
</protein>
<dbReference type="InterPro" id="IPR003593">
    <property type="entry name" value="AAA+_ATPase"/>
</dbReference>
<organism evidence="11 12">
    <name type="scientific">Vanilla planifolia</name>
    <name type="common">Vanilla</name>
    <dbReference type="NCBI Taxonomy" id="51239"/>
    <lineage>
        <taxon>Eukaryota</taxon>
        <taxon>Viridiplantae</taxon>
        <taxon>Streptophyta</taxon>
        <taxon>Embryophyta</taxon>
        <taxon>Tracheophyta</taxon>
        <taxon>Spermatophyta</taxon>
        <taxon>Magnoliopsida</taxon>
        <taxon>Liliopsida</taxon>
        <taxon>Asparagales</taxon>
        <taxon>Orchidaceae</taxon>
        <taxon>Vanilloideae</taxon>
        <taxon>Vanilleae</taxon>
        <taxon>Vanilla</taxon>
    </lineage>
</organism>
<comment type="caution">
    <text evidence="11">The sequence shown here is derived from an EMBL/GenBank/DDBJ whole genome shotgun (WGS) entry which is preliminary data.</text>
</comment>
<sequence length="623" mass="69315">MEDHSLNLTPLSTTSSTSSSSSYLISPHTSPSTHRLTVKELSFTLHRAPSIFFPRSKLKPVEILKSVSFSASSAELLAIVGPSGAGKSTLLRILSGRARRSSFTPRSISLDGETATSPGRLRRISGLVPQEDNLLPLLTVKETLMFSAKFRLQGVGKTEREDRVQCLMNELGLLHIADAYVGDAETRGISGGERKRVAIGIDVLHDPPVLLLDEPTSGLDSTSALQIVELLSAMARSRQQILILTIHQPSYRILKYVSDLLLLSRGKVAHYGTLESLESSISQLGYRIPHQLNPLEFAMEIIQQLEEQSADFHSPQLNHFAEPPTNQGLTIGRTRTKFCSRVDEIASLSCRFWKIMYRTKQLFLARTGHAIAGGLGLGSVFMHLKSNESGVAERLGFFAFSLSFLLSSTVEALPIFLQERRVIMRESSRRMYRLSSYVIANTLVTIPFLLVVALLFASPVYWLVGLNPSLAAFAFFLLVVWLIVMMASSLVLFLSAVAKDFVLGNYLICVFLGAFFLFSGYFIPKGSIPKYWVLMYYASLYRYPLDALLINEYWSARDKCAVWSGDGRSATSVCMLTGADILRSRGLERDSRWVNVGIMCGFILMYRVFAWAILVRKSSRTML</sequence>
<evidence type="ECO:0000256" key="4">
    <source>
        <dbReference type="ARBA" id="ARBA00022741"/>
    </source>
</evidence>
<accession>A0A835UY98</accession>
<evidence type="ECO:0000256" key="2">
    <source>
        <dbReference type="ARBA" id="ARBA00022448"/>
    </source>
</evidence>
<evidence type="ECO:0000256" key="1">
    <source>
        <dbReference type="ARBA" id="ARBA00004141"/>
    </source>
</evidence>
<dbReference type="PROSITE" id="PS50893">
    <property type="entry name" value="ABC_TRANSPORTER_2"/>
    <property type="match status" value="1"/>
</dbReference>
<dbReference type="Pfam" id="PF19055">
    <property type="entry name" value="ABC2_membrane_7"/>
    <property type="match status" value="1"/>
</dbReference>
<comment type="subcellular location">
    <subcellularLocation>
        <location evidence="1">Membrane</location>
        <topology evidence="1">Multi-pass membrane protein</topology>
    </subcellularLocation>
</comment>
<dbReference type="Gene3D" id="3.40.50.300">
    <property type="entry name" value="P-loop containing nucleotide triphosphate hydrolases"/>
    <property type="match status" value="1"/>
</dbReference>
<keyword evidence="7 9" id="KW-0472">Membrane</keyword>
<dbReference type="GO" id="GO:0140359">
    <property type="term" value="F:ABC-type transporter activity"/>
    <property type="evidence" value="ECO:0007669"/>
    <property type="project" value="InterPro"/>
</dbReference>
<dbReference type="Pfam" id="PF01061">
    <property type="entry name" value="ABC2_membrane"/>
    <property type="match status" value="1"/>
</dbReference>
<dbReference type="AlphaFoldDB" id="A0A835UY98"/>
<dbReference type="GO" id="GO:0005524">
    <property type="term" value="F:ATP binding"/>
    <property type="evidence" value="ECO:0007669"/>
    <property type="project" value="UniProtKB-KW"/>
</dbReference>
<keyword evidence="4" id="KW-0547">Nucleotide-binding</keyword>
<dbReference type="GO" id="GO:0016887">
    <property type="term" value="F:ATP hydrolysis activity"/>
    <property type="evidence" value="ECO:0007669"/>
    <property type="project" value="InterPro"/>
</dbReference>
<dbReference type="Pfam" id="PF00005">
    <property type="entry name" value="ABC_tran"/>
    <property type="match status" value="1"/>
</dbReference>
<evidence type="ECO:0000259" key="10">
    <source>
        <dbReference type="PROSITE" id="PS50893"/>
    </source>
</evidence>
<dbReference type="PANTHER" id="PTHR48041:SF51">
    <property type="entry name" value="ABC TRANSPORTER G FAMILY MEMBER 23"/>
    <property type="match status" value="1"/>
</dbReference>
<dbReference type="OrthoDB" id="66620at2759"/>
<dbReference type="InterPro" id="IPR043926">
    <property type="entry name" value="ABCG_dom"/>
</dbReference>
<dbReference type="FunFam" id="3.40.50.300:FF:001409">
    <property type="entry name" value="ABC transporter G family member 23"/>
    <property type="match status" value="1"/>
</dbReference>
<keyword evidence="3 9" id="KW-0812">Transmembrane</keyword>
<dbReference type="InterPro" id="IPR050352">
    <property type="entry name" value="ABCG_transporters"/>
</dbReference>
<dbReference type="PROSITE" id="PS00211">
    <property type="entry name" value="ABC_TRANSPORTER_1"/>
    <property type="match status" value="1"/>
</dbReference>
<feature type="transmembrane region" description="Helical" evidence="9">
    <location>
        <begin position="363"/>
        <end position="384"/>
    </location>
</feature>
<dbReference type="SMART" id="SM00382">
    <property type="entry name" value="AAA"/>
    <property type="match status" value="1"/>
</dbReference>
<dbReference type="Proteomes" id="UP000639772">
    <property type="component" value="Chromosome 6"/>
</dbReference>
<evidence type="ECO:0000313" key="12">
    <source>
        <dbReference type="Proteomes" id="UP000639772"/>
    </source>
</evidence>
<dbReference type="SUPFAM" id="SSF52540">
    <property type="entry name" value="P-loop containing nucleoside triphosphate hydrolases"/>
    <property type="match status" value="1"/>
</dbReference>
<dbReference type="EMBL" id="JADCNM010000006">
    <property type="protein sequence ID" value="KAG0478507.1"/>
    <property type="molecule type" value="Genomic_DNA"/>
</dbReference>
<feature type="transmembrane region" description="Helical" evidence="9">
    <location>
        <begin position="470"/>
        <end position="494"/>
    </location>
</feature>
<dbReference type="GO" id="GO:0016020">
    <property type="term" value="C:membrane"/>
    <property type="evidence" value="ECO:0007669"/>
    <property type="project" value="UniProtKB-SubCell"/>
</dbReference>
<name>A0A835UY98_VANPL</name>
<evidence type="ECO:0000256" key="7">
    <source>
        <dbReference type="ARBA" id="ARBA00023136"/>
    </source>
</evidence>
<evidence type="ECO:0000256" key="6">
    <source>
        <dbReference type="ARBA" id="ARBA00022989"/>
    </source>
</evidence>
<keyword evidence="6 9" id="KW-1133">Transmembrane helix</keyword>
<keyword evidence="5" id="KW-0067">ATP-binding</keyword>
<dbReference type="InterPro" id="IPR003439">
    <property type="entry name" value="ABC_transporter-like_ATP-bd"/>
</dbReference>
<feature type="transmembrane region" description="Helical" evidence="9">
    <location>
        <begin position="396"/>
        <end position="417"/>
    </location>
</feature>
<dbReference type="InterPro" id="IPR017871">
    <property type="entry name" value="ABC_transporter-like_CS"/>
</dbReference>
<feature type="region of interest" description="Disordered" evidence="8">
    <location>
        <begin position="1"/>
        <end position="31"/>
    </location>
</feature>
<feature type="domain" description="ABC transporter" evidence="10">
    <location>
        <begin position="46"/>
        <end position="290"/>
    </location>
</feature>
<evidence type="ECO:0000313" key="11">
    <source>
        <dbReference type="EMBL" id="KAG0478507.1"/>
    </source>
</evidence>
<evidence type="ECO:0000256" key="9">
    <source>
        <dbReference type="SAM" id="Phobius"/>
    </source>
</evidence>
<gene>
    <name evidence="11" type="ORF">HPP92_013226</name>
</gene>